<dbReference type="EMBL" id="JABSTU010003954">
    <property type="protein sequence ID" value="KAH7964432.1"/>
    <property type="molecule type" value="Genomic_DNA"/>
</dbReference>
<name>A0A9J6D0Q5_RHIMP</name>
<evidence type="ECO:0000256" key="1">
    <source>
        <dbReference type="ARBA" id="ARBA00023180"/>
    </source>
</evidence>
<evidence type="ECO:0000313" key="4">
    <source>
        <dbReference type="EMBL" id="KAH7964432.1"/>
    </source>
</evidence>
<reference evidence="4" key="2">
    <citation type="submission" date="2021-09" db="EMBL/GenBank/DDBJ databases">
        <authorList>
            <person name="Jia N."/>
            <person name="Wang J."/>
            <person name="Shi W."/>
            <person name="Du L."/>
            <person name="Sun Y."/>
            <person name="Zhan W."/>
            <person name="Jiang J."/>
            <person name="Wang Q."/>
            <person name="Zhang B."/>
            <person name="Ji P."/>
            <person name="Sakyi L.B."/>
            <person name="Cui X."/>
            <person name="Yuan T."/>
            <person name="Jiang B."/>
            <person name="Yang W."/>
            <person name="Lam T.T.-Y."/>
            <person name="Chang Q."/>
            <person name="Ding S."/>
            <person name="Wang X."/>
            <person name="Zhu J."/>
            <person name="Ruan X."/>
            <person name="Zhao L."/>
            <person name="Wei J."/>
            <person name="Que T."/>
            <person name="Du C."/>
            <person name="Cheng J."/>
            <person name="Dai P."/>
            <person name="Han X."/>
            <person name="Huang E."/>
            <person name="Gao Y."/>
            <person name="Liu J."/>
            <person name="Shao H."/>
            <person name="Ye R."/>
            <person name="Li L."/>
            <person name="Wei W."/>
            <person name="Wang X."/>
            <person name="Wang C."/>
            <person name="Huo Q."/>
            <person name="Li W."/>
            <person name="Guo W."/>
            <person name="Chen H."/>
            <person name="Chen S."/>
            <person name="Zhou L."/>
            <person name="Zhou L."/>
            <person name="Ni X."/>
            <person name="Tian J."/>
            <person name="Zhou Y."/>
            <person name="Sheng Y."/>
            <person name="Liu T."/>
            <person name="Pan Y."/>
            <person name="Xia L."/>
            <person name="Li J."/>
            <person name="Zhao F."/>
            <person name="Cao W."/>
        </authorList>
    </citation>
    <scope>NUCLEOTIDE SEQUENCE</scope>
    <source>
        <strain evidence="4">Rmic-2018</strain>
        <tissue evidence="4">Larvae</tissue>
    </source>
</reference>
<sequence length="147" mass="15952">MMPYTNSSVRRPVYMSNPTPTPRGGRVCAGDVVVMVPNHRQGVLGFLNPSDVASMNVVVAVNDVWSALQWARDHAASFGGDPKQLVLVGYGSGAYLLSSVAKNMSKDMARRAFYRGPVFGSFLPFNPVGFTPSVTNSRRTEKLRASK</sequence>
<organism evidence="4 5">
    <name type="scientific">Rhipicephalus microplus</name>
    <name type="common">Cattle tick</name>
    <name type="synonym">Boophilus microplus</name>
    <dbReference type="NCBI Taxonomy" id="6941"/>
    <lineage>
        <taxon>Eukaryota</taxon>
        <taxon>Metazoa</taxon>
        <taxon>Ecdysozoa</taxon>
        <taxon>Arthropoda</taxon>
        <taxon>Chelicerata</taxon>
        <taxon>Arachnida</taxon>
        <taxon>Acari</taxon>
        <taxon>Parasitiformes</taxon>
        <taxon>Ixodida</taxon>
        <taxon>Ixodoidea</taxon>
        <taxon>Ixodidae</taxon>
        <taxon>Rhipicephalinae</taxon>
        <taxon>Rhipicephalus</taxon>
        <taxon>Boophilus</taxon>
    </lineage>
</organism>
<comment type="caution">
    <text evidence="4">The sequence shown here is derived from an EMBL/GenBank/DDBJ whole genome shotgun (WGS) entry which is preliminary data.</text>
</comment>
<dbReference type="SUPFAM" id="SSF53474">
    <property type="entry name" value="alpha/beta-Hydrolases"/>
    <property type="match status" value="1"/>
</dbReference>
<evidence type="ECO:0000313" key="5">
    <source>
        <dbReference type="Proteomes" id="UP000821866"/>
    </source>
</evidence>
<dbReference type="Proteomes" id="UP000821866">
    <property type="component" value="Unassembled WGS sequence"/>
</dbReference>
<feature type="domain" description="Carboxylesterase type B" evidence="3">
    <location>
        <begin position="30"/>
        <end position="114"/>
    </location>
</feature>
<dbReference type="Gene3D" id="3.40.50.1820">
    <property type="entry name" value="alpha/beta hydrolase"/>
    <property type="match status" value="1"/>
</dbReference>
<gene>
    <name evidence="4" type="ORF">HPB51_027331</name>
</gene>
<protein>
    <recommendedName>
        <fullName evidence="3">Carboxylesterase type B domain-containing protein</fullName>
    </recommendedName>
</protein>
<dbReference type="PANTHER" id="PTHR45237:SF2">
    <property type="entry name" value="POSSIBLE PARA-NITROBENZYL ESTERASE"/>
    <property type="match status" value="1"/>
</dbReference>
<dbReference type="InterPro" id="IPR029058">
    <property type="entry name" value="AB_hydrolase_fold"/>
</dbReference>
<dbReference type="Pfam" id="PF00135">
    <property type="entry name" value="COesterase"/>
    <property type="match status" value="1"/>
</dbReference>
<evidence type="ECO:0000259" key="3">
    <source>
        <dbReference type="Pfam" id="PF00135"/>
    </source>
</evidence>
<proteinExistence type="predicted"/>
<dbReference type="PANTHER" id="PTHR45237">
    <property type="entry name" value="POSSIBLE PARA-NITROBENZYL ESTERASE"/>
    <property type="match status" value="1"/>
</dbReference>
<accession>A0A9J6D0Q5</accession>
<reference evidence="4" key="1">
    <citation type="journal article" date="2020" name="Cell">
        <title>Large-Scale Comparative Analyses of Tick Genomes Elucidate Their Genetic Diversity and Vector Capacities.</title>
        <authorList>
            <consortium name="Tick Genome and Microbiome Consortium (TIGMIC)"/>
            <person name="Jia N."/>
            <person name="Wang J."/>
            <person name="Shi W."/>
            <person name="Du L."/>
            <person name="Sun Y."/>
            <person name="Zhan W."/>
            <person name="Jiang J.F."/>
            <person name="Wang Q."/>
            <person name="Zhang B."/>
            <person name="Ji P."/>
            <person name="Bell-Sakyi L."/>
            <person name="Cui X.M."/>
            <person name="Yuan T.T."/>
            <person name="Jiang B.G."/>
            <person name="Yang W.F."/>
            <person name="Lam T.T."/>
            <person name="Chang Q.C."/>
            <person name="Ding S.J."/>
            <person name="Wang X.J."/>
            <person name="Zhu J.G."/>
            <person name="Ruan X.D."/>
            <person name="Zhao L."/>
            <person name="Wei J.T."/>
            <person name="Ye R.Z."/>
            <person name="Que T.C."/>
            <person name="Du C.H."/>
            <person name="Zhou Y.H."/>
            <person name="Cheng J.X."/>
            <person name="Dai P.F."/>
            <person name="Guo W.B."/>
            <person name="Han X.H."/>
            <person name="Huang E.J."/>
            <person name="Li L.F."/>
            <person name="Wei W."/>
            <person name="Gao Y.C."/>
            <person name="Liu J.Z."/>
            <person name="Shao H.Z."/>
            <person name="Wang X."/>
            <person name="Wang C.C."/>
            <person name="Yang T.C."/>
            <person name="Huo Q.B."/>
            <person name="Li W."/>
            <person name="Chen H.Y."/>
            <person name="Chen S.E."/>
            <person name="Zhou L.G."/>
            <person name="Ni X.B."/>
            <person name="Tian J.H."/>
            <person name="Sheng Y."/>
            <person name="Liu T."/>
            <person name="Pan Y.S."/>
            <person name="Xia L.Y."/>
            <person name="Li J."/>
            <person name="Zhao F."/>
            <person name="Cao W.C."/>
        </authorList>
    </citation>
    <scope>NUCLEOTIDE SEQUENCE</scope>
    <source>
        <strain evidence="4">Rmic-2018</strain>
    </source>
</reference>
<dbReference type="InterPro" id="IPR002018">
    <property type="entry name" value="CarbesteraseB"/>
</dbReference>
<keyword evidence="5" id="KW-1185">Reference proteome</keyword>
<dbReference type="AlphaFoldDB" id="A0A9J6D0Q5"/>
<feature type="region of interest" description="Disordered" evidence="2">
    <location>
        <begin position="1"/>
        <end position="21"/>
    </location>
</feature>
<dbReference type="VEuPathDB" id="VectorBase:LOC119172856"/>
<keyword evidence="1" id="KW-0325">Glycoprotein</keyword>
<evidence type="ECO:0000256" key="2">
    <source>
        <dbReference type="SAM" id="MobiDB-lite"/>
    </source>
</evidence>